<protein>
    <submittedName>
        <fullName evidence="2">NDP-sugar synthase</fullName>
    </submittedName>
</protein>
<dbReference type="SUPFAM" id="SSF53448">
    <property type="entry name" value="Nucleotide-diphospho-sugar transferases"/>
    <property type="match status" value="1"/>
</dbReference>
<comment type="caution">
    <text evidence="2">The sequence shown here is derived from an EMBL/GenBank/DDBJ whole genome shotgun (WGS) entry which is preliminary data.</text>
</comment>
<dbReference type="EMBL" id="JACQPB010000024">
    <property type="protein sequence ID" value="MBI4210225.1"/>
    <property type="molecule type" value="Genomic_DNA"/>
</dbReference>
<dbReference type="InterPro" id="IPR029044">
    <property type="entry name" value="Nucleotide-diphossugar_trans"/>
</dbReference>
<dbReference type="Pfam" id="PF00483">
    <property type="entry name" value="NTP_transferase"/>
    <property type="match status" value="1"/>
</dbReference>
<sequence>MKERVTITVDKKVLALADSLVGKDNIKNRSHAIESIIFSHFSGAGGIKAVLVAGRKPSQESVRQTLDNLEKAGVNEIIVAGGRNNEALFSVVSSHPKYASKSVFLKEDKELGTAGIIKSAEAMLNGTFIVVYADISYSLEFKDMLDAHSASKKRATMAVTMPRSKADLVDSIRVSGNTVTSFTYMAKEPTRLQNAGIFVFGEGSLDIFPTTGSLEKDVLPQLAQGGSLGLFLFDSAWKHKG</sequence>
<evidence type="ECO:0000313" key="3">
    <source>
        <dbReference type="Proteomes" id="UP000732298"/>
    </source>
</evidence>
<dbReference type="InterPro" id="IPR005835">
    <property type="entry name" value="NTP_transferase_dom"/>
</dbReference>
<evidence type="ECO:0000313" key="2">
    <source>
        <dbReference type="EMBL" id="MBI4210225.1"/>
    </source>
</evidence>
<dbReference type="PANTHER" id="PTHR22572">
    <property type="entry name" value="SUGAR-1-PHOSPHATE GUANYL TRANSFERASE"/>
    <property type="match status" value="1"/>
</dbReference>
<dbReference type="Gene3D" id="3.90.550.10">
    <property type="entry name" value="Spore Coat Polysaccharide Biosynthesis Protein SpsA, Chain A"/>
    <property type="match status" value="1"/>
</dbReference>
<name>A0A8T3YJK4_9ARCH</name>
<dbReference type="Proteomes" id="UP000732298">
    <property type="component" value="Unassembled WGS sequence"/>
</dbReference>
<dbReference type="CDD" id="cd22231">
    <property type="entry name" value="RHH_NikR_HicB-like"/>
    <property type="match status" value="1"/>
</dbReference>
<gene>
    <name evidence="2" type="ORF">HY544_01820</name>
</gene>
<dbReference type="InterPro" id="IPR050486">
    <property type="entry name" value="Mannose-1P_guanyltransferase"/>
</dbReference>
<feature type="domain" description="Nucleotidyl transferase" evidence="1">
    <location>
        <begin position="62"/>
        <end position="208"/>
    </location>
</feature>
<organism evidence="2 3">
    <name type="scientific">Candidatus Iainarchaeum sp</name>
    <dbReference type="NCBI Taxonomy" id="3101447"/>
    <lineage>
        <taxon>Archaea</taxon>
        <taxon>Candidatus Iainarchaeota</taxon>
        <taxon>Candidatus Iainarchaeia</taxon>
        <taxon>Candidatus Iainarchaeales</taxon>
        <taxon>Candidatus Iainarchaeaceae</taxon>
        <taxon>Candidatus Iainarchaeum</taxon>
    </lineage>
</organism>
<evidence type="ECO:0000259" key="1">
    <source>
        <dbReference type="Pfam" id="PF00483"/>
    </source>
</evidence>
<dbReference type="AlphaFoldDB" id="A0A8T3YJK4"/>
<accession>A0A8T3YJK4</accession>
<proteinExistence type="predicted"/>
<reference evidence="2" key="1">
    <citation type="submission" date="2020-07" db="EMBL/GenBank/DDBJ databases">
        <title>Huge and variable diversity of episymbiotic CPR bacteria and DPANN archaea in groundwater ecosystems.</title>
        <authorList>
            <person name="He C.Y."/>
            <person name="Keren R."/>
            <person name="Whittaker M."/>
            <person name="Farag I.F."/>
            <person name="Doudna J."/>
            <person name="Cate J.H.D."/>
            <person name="Banfield J.F."/>
        </authorList>
    </citation>
    <scope>NUCLEOTIDE SEQUENCE</scope>
    <source>
        <strain evidence="2">NC_groundwater_1296_Ag_S-0.2um_52_80</strain>
    </source>
</reference>